<gene>
    <name evidence="3" type="ORF">EDB81DRAFT_925486</name>
</gene>
<dbReference type="PANTHER" id="PTHR34987:SF2">
    <property type="entry name" value="B, PUTATIVE (AFU_ORTHOLOGUE AFUA_7G05040)-RELATED"/>
    <property type="match status" value="1"/>
</dbReference>
<dbReference type="Gene3D" id="2.60.120.260">
    <property type="entry name" value="Galactose-binding domain-like"/>
    <property type="match status" value="2"/>
</dbReference>
<name>A0A9P9JDT4_9HYPO</name>
<comment type="caution">
    <text evidence="3">The sequence shown here is derived from an EMBL/GenBank/DDBJ whole genome shotgun (WGS) entry which is preliminary data.</text>
</comment>
<dbReference type="OrthoDB" id="6503935at2759"/>
<accession>A0A9P9JDT4</accession>
<dbReference type="SUPFAM" id="SSF48208">
    <property type="entry name" value="Six-hairpin glycosidases"/>
    <property type="match status" value="1"/>
</dbReference>
<sequence length="857" mass="97306">MAAELFDNTWMWHPSFREERTDTAGLFVHFKKDLTIHGNPPTSLPIHVTADTRYKLYINNRLVSFGPVKGDANLWFYDEIDIAQYLKSGQNHFRIIVLRFFFATRYATSFPRLPSGGLRVAVPEPFHEVYDLGSSSAWQTTIDQSTILRIDEPEDDFLHIYENVGLRESSSWEWVPAKLLEYRVSTGNSSTWNLSPRLIPQMKLEKDSFLAVHNVQSILPQTAWESLLGCSPDVSQRDKGLCLPPDSSHLIDLELPYHTTGFISFRFKRPETTGSMLQVTYSESYEEPPTLVPYLRRKEHRCDSARALFGPRDIYRFQGATAVESDNEDSEECFTPFHFRTFRFLRVQITVDSSKLILKDIEIEKANYPLDVLASFKVPNPDGISHKLWDISVRTLQNCMHDSYEDCPFYEQLQYAMDTRSSALFTYYVSGDGRLARQAITQIHNSFQARIGLTASRAPSHNLQIIPHFSLYWVCMLNDHLTFFGNKEFLQPFTPVVDAVINYFHTRLDSKLGLVVTEDQPGVWNFVDWAEEWRPYGIPPTAAKSGISTYTNHLYAYTLKQAASVLYALGRSNLAAEYKTRAEQLVEAIRRHCFDGQFFTDSLADVAMQGRGYSQHNQVWAVLSGAASQKAAPTLLYQTFDPKPGNNFVKTSISMSFYTLRALSMAGGTIYDDMFHQFWDPWVSQTKLGLTTWEEDTVSQRSDCHAWGCAPIFEFMAEVAGIRPASPGWTAITFQPRLRLYPELKASVPISGPRGGVRGIAHVSWSTSLSSSIKVSLSFEMNEPMDIPVYVKLPFQPTRLIDTAQDLTITVDSIHGETVGNEALQLNGHSDPSRMMQAAKDADPQDNTFRSEALHPD</sequence>
<evidence type="ECO:0000313" key="4">
    <source>
        <dbReference type="Proteomes" id="UP000738349"/>
    </source>
</evidence>
<dbReference type="PANTHER" id="PTHR34987">
    <property type="entry name" value="C, PUTATIVE (AFU_ORTHOLOGUE AFUA_3G02880)-RELATED"/>
    <property type="match status" value="1"/>
</dbReference>
<dbReference type="GO" id="GO:0005975">
    <property type="term" value="P:carbohydrate metabolic process"/>
    <property type="evidence" value="ECO:0007669"/>
    <property type="project" value="InterPro"/>
</dbReference>
<dbReference type="Gene3D" id="2.60.420.10">
    <property type="entry name" value="Maltose phosphorylase, domain 3"/>
    <property type="match status" value="1"/>
</dbReference>
<dbReference type="GO" id="GO:0003824">
    <property type="term" value="F:catalytic activity"/>
    <property type="evidence" value="ECO:0007669"/>
    <property type="project" value="UniProtKB-ARBA"/>
</dbReference>
<protein>
    <submittedName>
        <fullName evidence="3">Bacterial alpha-L-rhamnosidase-domain-containing protein</fullName>
    </submittedName>
</protein>
<proteinExistence type="predicted"/>
<dbReference type="InterPro" id="IPR012341">
    <property type="entry name" value="6hp_glycosidase-like_sf"/>
</dbReference>
<feature type="region of interest" description="Disordered" evidence="1">
    <location>
        <begin position="828"/>
        <end position="857"/>
    </location>
</feature>
<dbReference type="Pfam" id="PF17389">
    <property type="entry name" value="Bac_rhamnosid6H"/>
    <property type="match status" value="1"/>
</dbReference>
<dbReference type="Proteomes" id="UP000738349">
    <property type="component" value="Unassembled WGS sequence"/>
</dbReference>
<evidence type="ECO:0000256" key="1">
    <source>
        <dbReference type="SAM" id="MobiDB-lite"/>
    </source>
</evidence>
<dbReference type="AlphaFoldDB" id="A0A9P9JDT4"/>
<reference evidence="3" key="1">
    <citation type="journal article" date="2021" name="Nat. Commun.">
        <title>Genetic determinants of endophytism in the Arabidopsis root mycobiome.</title>
        <authorList>
            <person name="Mesny F."/>
            <person name="Miyauchi S."/>
            <person name="Thiergart T."/>
            <person name="Pickel B."/>
            <person name="Atanasova L."/>
            <person name="Karlsson M."/>
            <person name="Huettel B."/>
            <person name="Barry K.W."/>
            <person name="Haridas S."/>
            <person name="Chen C."/>
            <person name="Bauer D."/>
            <person name="Andreopoulos W."/>
            <person name="Pangilinan J."/>
            <person name="LaButti K."/>
            <person name="Riley R."/>
            <person name="Lipzen A."/>
            <person name="Clum A."/>
            <person name="Drula E."/>
            <person name="Henrissat B."/>
            <person name="Kohler A."/>
            <person name="Grigoriev I.V."/>
            <person name="Martin F.M."/>
            <person name="Hacquard S."/>
        </authorList>
    </citation>
    <scope>NUCLEOTIDE SEQUENCE</scope>
    <source>
        <strain evidence="3">MPI-CAGE-AT-0147</strain>
    </source>
</reference>
<dbReference type="Gene3D" id="1.50.10.10">
    <property type="match status" value="1"/>
</dbReference>
<dbReference type="InterPro" id="IPR008928">
    <property type="entry name" value="6-hairpin_glycosidase_sf"/>
</dbReference>
<evidence type="ECO:0000313" key="3">
    <source>
        <dbReference type="EMBL" id="KAH7161783.1"/>
    </source>
</evidence>
<feature type="domain" description="Alpha-L-rhamnosidase six-hairpin glycosidase" evidence="2">
    <location>
        <begin position="386"/>
        <end position="717"/>
    </location>
</feature>
<organism evidence="3 4">
    <name type="scientific">Dactylonectria macrodidyma</name>
    <dbReference type="NCBI Taxonomy" id="307937"/>
    <lineage>
        <taxon>Eukaryota</taxon>
        <taxon>Fungi</taxon>
        <taxon>Dikarya</taxon>
        <taxon>Ascomycota</taxon>
        <taxon>Pezizomycotina</taxon>
        <taxon>Sordariomycetes</taxon>
        <taxon>Hypocreomycetidae</taxon>
        <taxon>Hypocreales</taxon>
        <taxon>Nectriaceae</taxon>
        <taxon>Dactylonectria</taxon>
    </lineage>
</organism>
<evidence type="ECO:0000259" key="2">
    <source>
        <dbReference type="Pfam" id="PF17389"/>
    </source>
</evidence>
<dbReference type="InterPro" id="IPR035396">
    <property type="entry name" value="Bac_rhamnosid6H"/>
</dbReference>
<dbReference type="EMBL" id="JAGMUV010000004">
    <property type="protein sequence ID" value="KAH7161783.1"/>
    <property type="molecule type" value="Genomic_DNA"/>
</dbReference>
<keyword evidence="4" id="KW-1185">Reference proteome</keyword>